<dbReference type="PANTHER" id="PTHR30411:SF9">
    <property type="entry name" value="MULTIFUNCTIONAL SER_THR-TRNA DEACYLASE PROXP-Y"/>
    <property type="match status" value="1"/>
</dbReference>
<comment type="caution">
    <text evidence="2">The sequence shown here is derived from an EMBL/GenBank/DDBJ whole genome shotgun (WGS) entry which is preliminary data.</text>
</comment>
<dbReference type="Proteomes" id="UP000608024">
    <property type="component" value="Unassembled WGS sequence"/>
</dbReference>
<feature type="domain" description="YbaK/aminoacyl-tRNA synthetase-associated" evidence="1">
    <location>
        <begin position="25"/>
        <end position="149"/>
    </location>
</feature>
<dbReference type="InterPro" id="IPR007214">
    <property type="entry name" value="YbaK/aa-tRNA-synth-assoc-dom"/>
</dbReference>
<dbReference type="GO" id="GO:0002161">
    <property type="term" value="F:aminoacyl-tRNA deacylase activity"/>
    <property type="evidence" value="ECO:0007669"/>
    <property type="project" value="InterPro"/>
</dbReference>
<dbReference type="InterPro" id="IPR036754">
    <property type="entry name" value="YbaK/aa-tRNA-synt-asso_dom_sf"/>
</dbReference>
<reference evidence="2" key="2">
    <citation type="submission" date="2020-09" db="EMBL/GenBank/DDBJ databases">
        <authorList>
            <person name="Sun Q."/>
            <person name="Ohkuma M."/>
        </authorList>
    </citation>
    <scope>NUCLEOTIDE SEQUENCE</scope>
    <source>
        <strain evidence="2">JCM 4784</strain>
    </source>
</reference>
<keyword evidence="3" id="KW-1185">Reference proteome</keyword>
<protein>
    <recommendedName>
        <fullName evidence="1">YbaK/aminoacyl-tRNA synthetase-associated domain-containing protein</fullName>
    </recommendedName>
</protein>
<dbReference type="PANTHER" id="PTHR30411">
    <property type="entry name" value="CYTOPLASMIC PROTEIN"/>
    <property type="match status" value="1"/>
</dbReference>
<proteinExistence type="predicted"/>
<sequence length="161" mass="17918">MRTDGYGRLIELLDRAGARYRVIDHPPEGRTDAASALRGHRLDAAAKCMVVRVGLGSRSRQYLLTVVPGDRQIDMEQIRRLYRGTDAALASREKAEDLTGCRCGSIVPFSFDPTLPLYTDPALLRHPEIYFNAACLDHSVALSTQDYLDIARPHLLPLTRG</sequence>
<dbReference type="Gene3D" id="3.90.960.10">
    <property type="entry name" value="YbaK/aminoacyl-tRNA synthetase-associated domain"/>
    <property type="match status" value="1"/>
</dbReference>
<evidence type="ECO:0000313" key="2">
    <source>
        <dbReference type="EMBL" id="GHE53974.1"/>
    </source>
</evidence>
<accession>A0A919DKJ9</accession>
<dbReference type="Pfam" id="PF04073">
    <property type="entry name" value="tRNA_edit"/>
    <property type="match status" value="1"/>
</dbReference>
<gene>
    <name evidence="2" type="ORF">GCM10018785_24270</name>
</gene>
<organism evidence="2 3">
    <name type="scientific">Streptomyces longispororuber</name>
    <dbReference type="NCBI Taxonomy" id="68230"/>
    <lineage>
        <taxon>Bacteria</taxon>
        <taxon>Bacillati</taxon>
        <taxon>Actinomycetota</taxon>
        <taxon>Actinomycetes</taxon>
        <taxon>Kitasatosporales</taxon>
        <taxon>Streptomycetaceae</taxon>
        <taxon>Streptomyces</taxon>
    </lineage>
</organism>
<evidence type="ECO:0000259" key="1">
    <source>
        <dbReference type="Pfam" id="PF04073"/>
    </source>
</evidence>
<dbReference type="EMBL" id="BNBT01000027">
    <property type="protein sequence ID" value="GHE53974.1"/>
    <property type="molecule type" value="Genomic_DNA"/>
</dbReference>
<reference evidence="2" key="1">
    <citation type="journal article" date="2014" name="Int. J. Syst. Evol. Microbiol.">
        <title>Complete genome sequence of Corynebacterium casei LMG S-19264T (=DSM 44701T), isolated from a smear-ripened cheese.</title>
        <authorList>
            <consortium name="US DOE Joint Genome Institute (JGI-PGF)"/>
            <person name="Walter F."/>
            <person name="Albersmeier A."/>
            <person name="Kalinowski J."/>
            <person name="Ruckert C."/>
        </authorList>
    </citation>
    <scope>NUCLEOTIDE SEQUENCE</scope>
    <source>
        <strain evidence="2">JCM 4784</strain>
    </source>
</reference>
<dbReference type="SUPFAM" id="SSF55826">
    <property type="entry name" value="YbaK/ProRS associated domain"/>
    <property type="match status" value="1"/>
</dbReference>
<name>A0A919DKJ9_9ACTN</name>
<evidence type="ECO:0000313" key="3">
    <source>
        <dbReference type="Proteomes" id="UP000608024"/>
    </source>
</evidence>
<dbReference type="AlphaFoldDB" id="A0A919DKJ9"/>